<dbReference type="PANTHER" id="PTHR46938:SF1">
    <property type="entry name" value="DISCOIDIN-1 SUBUNIT A-RELATED"/>
    <property type="match status" value="1"/>
</dbReference>
<accession>A0A2R8AHE0</accession>
<evidence type="ECO:0000313" key="3">
    <source>
        <dbReference type="Proteomes" id="UP000244911"/>
    </source>
</evidence>
<dbReference type="Proteomes" id="UP000244911">
    <property type="component" value="Unassembled WGS sequence"/>
</dbReference>
<keyword evidence="3" id="KW-1185">Reference proteome</keyword>
<dbReference type="InterPro" id="IPR019019">
    <property type="entry name" value="H-type_lectin_domain"/>
</dbReference>
<dbReference type="InterPro" id="IPR037221">
    <property type="entry name" value="H-type_lectin_dom_sf"/>
</dbReference>
<dbReference type="GO" id="GO:0046871">
    <property type="term" value="F:N-acetylgalactosamine binding"/>
    <property type="evidence" value="ECO:0007669"/>
    <property type="project" value="TreeGrafter"/>
</dbReference>
<dbReference type="GO" id="GO:0098609">
    <property type="term" value="P:cell-cell adhesion"/>
    <property type="evidence" value="ECO:0007669"/>
    <property type="project" value="TreeGrafter"/>
</dbReference>
<sequence length="108" mass="12169">MVGIDQGSKVLFSDFEDDGEMWTGSGPRKLKCPIRFSEAFQVPPTVTISMSMWDIAGQSNQRADVMAENVTTDGFDILFRTWGDTRVARVRTDWLAIGEVSDDEMWDV</sequence>
<dbReference type="InterPro" id="IPR052487">
    <property type="entry name" value="Galactose-binding_lectin"/>
</dbReference>
<name>A0A2R8AHE0_9RHOB</name>
<dbReference type="SUPFAM" id="SSF141086">
    <property type="entry name" value="Agglutinin HPA-like"/>
    <property type="match status" value="1"/>
</dbReference>
<dbReference type="EMBL" id="OMOI01000001">
    <property type="protein sequence ID" value="SPF75299.1"/>
    <property type="molecule type" value="Genomic_DNA"/>
</dbReference>
<reference evidence="2 3" key="1">
    <citation type="submission" date="2018-03" db="EMBL/GenBank/DDBJ databases">
        <authorList>
            <person name="Keele B.F."/>
        </authorList>
    </citation>
    <scope>NUCLEOTIDE SEQUENCE [LARGE SCALE GENOMIC DNA]</scope>
    <source>
        <strain evidence="2 3">CECT 8811</strain>
    </source>
</reference>
<organism evidence="2 3">
    <name type="scientific">Aliiroseovarius pelagivivens</name>
    <dbReference type="NCBI Taxonomy" id="1639690"/>
    <lineage>
        <taxon>Bacteria</taxon>
        <taxon>Pseudomonadati</taxon>
        <taxon>Pseudomonadota</taxon>
        <taxon>Alphaproteobacteria</taxon>
        <taxon>Rhodobacterales</taxon>
        <taxon>Paracoccaceae</taxon>
        <taxon>Aliiroseovarius</taxon>
    </lineage>
</organism>
<evidence type="ECO:0000313" key="2">
    <source>
        <dbReference type="EMBL" id="SPF75299.1"/>
    </source>
</evidence>
<dbReference type="GO" id="GO:0098636">
    <property type="term" value="C:protein complex involved in cell adhesion"/>
    <property type="evidence" value="ECO:0007669"/>
    <property type="project" value="TreeGrafter"/>
</dbReference>
<protein>
    <recommendedName>
        <fullName evidence="1">H-type lectin domain-containing protein</fullName>
    </recommendedName>
</protein>
<dbReference type="AlphaFoldDB" id="A0A2R8AHE0"/>
<dbReference type="PANTHER" id="PTHR46938">
    <property type="entry name" value="DISCOIDIN-1 SUBUNIT A-RELATED-RELATED"/>
    <property type="match status" value="1"/>
</dbReference>
<dbReference type="GO" id="GO:0070492">
    <property type="term" value="F:oligosaccharide binding"/>
    <property type="evidence" value="ECO:0007669"/>
    <property type="project" value="TreeGrafter"/>
</dbReference>
<dbReference type="GO" id="GO:0030247">
    <property type="term" value="F:polysaccharide binding"/>
    <property type="evidence" value="ECO:0007669"/>
    <property type="project" value="TreeGrafter"/>
</dbReference>
<dbReference type="GO" id="GO:0045335">
    <property type="term" value="C:phagocytic vesicle"/>
    <property type="evidence" value="ECO:0007669"/>
    <property type="project" value="TreeGrafter"/>
</dbReference>
<dbReference type="Pfam" id="PF09458">
    <property type="entry name" value="H_lectin"/>
    <property type="match status" value="1"/>
</dbReference>
<dbReference type="GO" id="GO:0009986">
    <property type="term" value="C:cell surface"/>
    <property type="evidence" value="ECO:0007669"/>
    <property type="project" value="TreeGrafter"/>
</dbReference>
<proteinExistence type="predicted"/>
<dbReference type="Gene3D" id="2.60.40.2080">
    <property type="match status" value="1"/>
</dbReference>
<evidence type="ECO:0000259" key="1">
    <source>
        <dbReference type="Pfam" id="PF09458"/>
    </source>
</evidence>
<gene>
    <name evidence="2" type="ORF">ALP8811_00286</name>
</gene>
<feature type="domain" description="H-type lectin" evidence="1">
    <location>
        <begin position="33"/>
        <end position="97"/>
    </location>
</feature>